<dbReference type="InterPro" id="IPR011009">
    <property type="entry name" value="Kinase-like_dom_sf"/>
</dbReference>
<dbReference type="Pfam" id="PF00069">
    <property type="entry name" value="Pkinase"/>
    <property type="match status" value="1"/>
</dbReference>
<evidence type="ECO:0000259" key="10">
    <source>
        <dbReference type="PROSITE" id="PS50011"/>
    </source>
</evidence>
<evidence type="ECO:0000256" key="2">
    <source>
        <dbReference type="ARBA" id="ARBA00022527"/>
    </source>
</evidence>
<dbReference type="CDD" id="cd14014">
    <property type="entry name" value="STKc_PknB_like"/>
    <property type="match status" value="1"/>
</dbReference>
<feature type="compositionally biased region" description="Polar residues" evidence="8">
    <location>
        <begin position="483"/>
        <end position="494"/>
    </location>
</feature>
<feature type="compositionally biased region" description="Low complexity" evidence="8">
    <location>
        <begin position="533"/>
        <end position="549"/>
    </location>
</feature>
<evidence type="ECO:0000256" key="4">
    <source>
        <dbReference type="ARBA" id="ARBA00022741"/>
    </source>
</evidence>
<dbReference type="SMART" id="SM00220">
    <property type="entry name" value="S_TKc"/>
    <property type="match status" value="1"/>
</dbReference>
<dbReference type="RefSeq" id="WP_246126679.1">
    <property type="nucleotide sequence ID" value="NZ_BIFH01000017.1"/>
</dbReference>
<gene>
    <name evidence="11" type="ORF">EHYA_03139</name>
</gene>
<dbReference type="EC" id="2.7.11.1" evidence="1"/>
<feature type="region of interest" description="Disordered" evidence="8">
    <location>
        <begin position="444"/>
        <end position="562"/>
    </location>
</feature>
<evidence type="ECO:0000256" key="7">
    <source>
        <dbReference type="PROSITE-ProRule" id="PRU10141"/>
    </source>
</evidence>
<feature type="compositionally biased region" description="Pro residues" evidence="8">
    <location>
        <begin position="313"/>
        <end position="334"/>
    </location>
</feature>
<dbReference type="Proteomes" id="UP000286931">
    <property type="component" value="Unassembled WGS sequence"/>
</dbReference>
<dbReference type="AlphaFoldDB" id="A0A401YLI6"/>
<keyword evidence="3" id="KW-0808">Transferase</keyword>
<sequence length="562" mass="57864">MAHDSGSHGRLVDGRYRLGEPLGRGGMGTVWLAFDELLRRDVAVKEVRIPDDLDEMETQGRCERALREARAAARITHPNVVTIFDVAEDDGRPWIVMELVRAPSLTDVLDEGRMAPHEAAEVGLAVLAALRAARAADVLHRDVKPSNILMAPGGRIVLTDFGIATVAGSVTLTATGMLVGSPEYLAPERVLGRRPGPASDLWSLGVTLYQAVEGFSPFRRSGAMDTLSAVLTDEPAPPRQSGALWPAIEALLRKDPLERADEDTTERLLTAALVGVEPLPEDAWNAAGPIPPGTATVEDPGGVRGATRSSWQPAPPPTPQTPSTPVPMPQPGPEPDWRQQPPAAPAPPFGAAASADPGGPGGGYPATGAHAWSPTDAVHGSATADDRVNPVLIGPAGGPSGDASAADAATRKKRRKAVVFGTMVAAAVAALAIFVPNALGGQDGGGAGDRDSGDMKIANTQPVGSGAANPPGSGTRNDMLHATGSSTGSGNNKDGGTSGSGSQGSGSTRTSRPTNTETWTTRPPTTRPPTTRPPTTSRPPTTTTTTRPPITDPPPSHAGTAT</sequence>
<evidence type="ECO:0000313" key="12">
    <source>
        <dbReference type="Proteomes" id="UP000286931"/>
    </source>
</evidence>
<name>A0A401YLI6_9ACTN</name>
<dbReference type="GO" id="GO:0004674">
    <property type="term" value="F:protein serine/threonine kinase activity"/>
    <property type="evidence" value="ECO:0007669"/>
    <property type="project" value="UniProtKB-KW"/>
</dbReference>
<evidence type="ECO:0000256" key="1">
    <source>
        <dbReference type="ARBA" id="ARBA00012513"/>
    </source>
</evidence>
<feature type="compositionally biased region" description="Low complexity" evidence="8">
    <location>
        <begin position="505"/>
        <end position="524"/>
    </location>
</feature>
<feature type="binding site" evidence="7">
    <location>
        <position position="45"/>
    </location>
    <ligand>
        <name>ATP</name>
        <dbReference type="ChEBI" id="CHEBI:30616"/>
    </ligand>
</feature>
<dbReference type="Gene3D" id="1.10.510.10">
    <property type="entry name" value="Transferase(Phosphotransferase) domain 1"/>
    <property type="match status" value="1"/>
</dbReference>
<accession>A0A401YLI6</accession>
<dbReference type="InterPro" id="IPR008271">
    <property type="entry name" value="Ser/Thr_kinase_AS"/>
</dbReference>
<dbReference type="PROSITE" id="PS00107">
    <property type="entry name" value="PROTEIN_KINASE_ATP"/>
    <property type="match status" value="1"/>
</dbReference>
<dbReference type="InterPro" id="IPR000719">
    <property type="entry name" value="Prot_kinase_dom"/>
</dbReference>
<protein>
    <recommendedName>
        <fullName evidence="1">non-specific serine/threonine protein kinase</fullName>
        <ecNumber evidence="1">2.7.11.1</ecNumber>
    </recommendedName>
</protein>
<dbReference type="PROSITE" id="PS00108">
    <property type="entry name" value="PROTEIN_KINASE_ST"/>
    <property type="match status" value="1"/>
</dbReference>
<keyword evidence="9" id="KW-0472">Membrane</keyword>
<dbReference type="InterPro" id="IPR017441">
    <property type="entry name" value="Protein_kinase_ATP_BS"/>
</dbReference>
<feature type="domain" description="Protein kinase" evidence="10">
    <location>
        <begin position="16"/>
        <end position="273"/>
    </location>
</feature>
<evidence type="ECO:0000256" key="6">
    <source>
        <dbReference type="ARBA" id="ARBA00022840"/>
    </source>
</evidence>
<feature type="region of interest" description="Disordered" evidence="8">
    <location>
        <begin position="281"/>
        <end position="382"/>
    </location>
</feature>
<evidence type="ECO:0000256" key="8">
    <source>
        <dbReference type="SAM" id="MobiDB-lite"/>
    </source>
</evidence>
<comment type="caution">
    <text evidence="11">The sequence shown here is derived from an EMBL/GenBank/DDBJ whole genome shotgun (WGS) entry which is preliminary data.</text>
</comment>
<evidence type="ECO:0000256" key="3">
    <source>
        <dbReference type="ARBA" id="ARBA00022679"/>
    </source>
</evidence>
<evidence type="ECO:0000256" key="5">
    <source>
        <dbReference type="ARBA" id="ARBA00022777"/>
    </source>
</evidence>
<dbReference type="PANTHER" id="PTHR43289">
    <property type="entry name" value="MITOGEN-ACTIVATED PROTEIN KINASE KINASE KINASE 20-RELATED"/>
    <property type="match status" value="1"/>
</dbReference>
<dbReference type="PROSITE" id="PS50011">
    <property type="entry name" value="PROTEIN_KINASE_DOM"/>
    <property type="match status" value="1"/>
</dbReference>
<dbReference type="GO" id="GO:0005524">
    <property type="term" value="F:ATP binding"/>
    <property type="evidence" value="ECO:0007669"/>
    <property type="project" value="UniProtKB-UniRule"/>
</dbReference>
<dbReference type="Gene3D" id="3.30.200.20">
    <property type="entry name" value="Phosphorylase Kinase, domain 1"/>
    <property type="match status" value="1"/>
</dbReference>
<evidence type="ECO:0000256" key="9">
    <source>
        <dbReference type="SAM" id="Phobius"/>
    </source>
</evidence>
<reference evidence="11 12" key="1">
    <citation type="submission" date="2018-12" db="EMBL/GenBank/DDBJ databases">
        <title>Draft genome sequence of Embleya hyalina NBRC 13850T.</title>
        <authorList>
            <person name="Komaki H."/>
            <person name="Hosoyama A."/>
            <person name="Kimura A."/>
            <person name="Ichikawa N."/>
            <person name="Tamura T."/>
        </authorList>
    </citation>
    <scope>NUCLEOTIDE SEQUENCE [LARGE SCALE GENOMIC DNA]</scope>
    <source>
        <strain evidence="11 12">NBRC 13850</strain>
    </source>
</reference>
<evidence type="ECO:0000313" key="11">
    <source>
        <dbReference type="EMBL" id="GCD95465.1"/>
    </source>
</evidence>
<keyword evidence="5 11" id="KW-0418">Kinase</keyword>
<dbReference type="SUPFAM" id="SSF56112">
    <property type="entry name" value="Protein kinase-like (PK-like)"/>
    <property type="match status" value="1"/>
</dbReference>
<feature type="transmembrane region" description="Helical" evidence="9">
    <location>
        <begin position="417"/>
        <end position="435"/>
    </location>
</feature>
<keyword evidence="9" id="KW-1133">Transmembrane helix</keyword>
<keyword evidence="4 7" id="KW-0547">Nucleotide-binding</keyword>
<keyword evidence="6 7" id="KW-0067">ATP-binding</keyword>
<dbReference type="PANTHER" id="PTHR43289:SF6">
    <property type="entry name" value="SERINE_THREONINE-PROTEIN KINASE NEKL-3"/>
    <property type="match status" value="1"/>
</dbReference>
<dbReference type="EMBL" id="BIFH01000017">
    <property type="protein sequence ID" value="GCD95465.1"/>
    <property type="molecule type" value="Genomic_DNA"/>
</dbReference>
<proteinExistence type="predicted"/>
<organism evidence="11 12">
    <name type="scientific">Embleya hyalina</name>
    <dbReference type="NCBI Taxonomy" id="516124"/>
    <lineage>
        <taxon>Bacteria</taxon>
        <taxon>Bacillati</taxon>
        <taxon>Actinomycetota</taxon>
        <taxon>Actinomycetes</taxon>
        <taxon>Kitasatosporales</taxon>
        <taxon>Streptomycetaceae</taxon>
        <taxon>Embleya</taxon>
    </lineage>
</organism>
<keyword evidence="2" id="KW-0723">Serine/threonine-protein kinase</keyword>
<keyword evidence="12" id="KW-1185">Reference proteome</keyword>
<keyword evidence="9" id="KW-0812">Transmembrane</keyword>